<dbReference type="AlphaFoldDB" id="A0A813VIK6"/>
<organism evidence="3 6">
    <name type="scientific">Didymodactylos carnosus</name>
    <dbReference type="NCBI Taxonomy" id="1234261"/>
    <lineage>
        <taxon>Eukaryota</taxon>
        <taxon>Metazoa</taxon>
        <taxon>Spiralia</taxon>
        <taxon>Gnathifera</taxon>
        <taxon>Rotifera</taxon>
        <taxon>Eurotatoria</taxon>
        <taxon>Bdelloidea</taxon>
        <taxon>Philodinida</taxon>
        <taxon>Philodinidae</taxon>
        <taxon>Didymodactylos</taxon>
    </lineage>
</organism>
<sequence length="191" mass="22364">MNQTFKNKTMSLPVDEILPILSKSNKTRTDFEQIIDIWHEFFTKKENTLLEKAQQLNNEQNQLNSKTEQFMIIQKLLYDIEKSNNVFATAINTLRKYNDELENDSDKLTDESKKFLPNQMKTDVDRTDTYELMENVDKEIENVGGILNNLNKTLNIDEERSIVQVTSDIQTCFQDMNEIGDKMKLINLNSK</sequence>
<protein>
    <submittedName>
        <fullName evidence="3">Uncharacterized protein</fullName>
    </submittedName>
</protein>
<evidence type="ECO:0000313" key="6">
    <source>
        <dbReference type="Proteomes" id="UP000663829"/>
    </source>
</evidence>
<dbReference type="Proteomes" id="UP000663829">
    <property type="component" value="Unassembled WGS sequence"/>
</dbReference>
<reference evidence="3" key="1">
    <citation type="submission" date="2021-02" db="EMBL/GenBank/DDBJ databases">
        <authorList>
            <person name="Nowell W R."/>
        </authorList>
    </citation>
    <scope>NUCLEOTIDE SEQUENCE</scope>
</reference>
<evidence type="ECO:0000313" key="5">
    <source>
        <dbReference type="EMBL" id="CAF3625410.1"/>
    </source>
</evidence>
<feature type="coiled-coil region" evidence="1">
    <location>
        <begin position="46"/>
        <end position="114"/>
    </location>
</feature>
<dbReference type="EMBL" id="CAJNOQ010000782">
    <property type="protein sequence ID" value="CAF0838144.1"/>
    <property type="molecule type" value="Genomic_DNA"/>
</dbReference>
<dbReference type="OrthoDB" id="344345at2759"/>
<evidence type="ECO:0000256" key="1">
    <source>
        <dbReference type="SAM" id="Coils"/>
    </source>
</evidence>
<name>A0A813VIK6_9BILA</name>
<comment type="caution">
    <text evidence="3">The sequence shown here is derived from an EMBL/GenBank/DDBJ whole genome shotgun (WGS) entry which is preliminary data.</text>
</comment>
<gene>
    <name evidence="3" type="ORF">GPM918_LOCUS5418</name>
    <name evidence="2" type="ORF">OVA965_LOCUS1448</name>
    <name evidence="5" type="ORF">SRO942_LOCUS5418</name>
    <name evidence="4" type="ORF">TMI583_LOCUS1449</name>
</gene>
<evidence type="ECO:0000313" key="2">
    <source>
        <dbReference type="EMBL" id="CAF0741177.1"/>
    </source>
</evidence>
<dbReference type="Proteomes" id="UP000677228">
    <property type="component" value="Unassembled WGS sequence"/>
</dbReference>
<dbReference type="EMBL" id="CAJOBC010000782">
    <property type="protein sequence ID" value="CAF3625410.1"/>
    <property type="molecule type" value="Genomic_DNA"/>
</dbReference>
<proteinExistence type="predicted"/>
<dbReference type="EMBL" id="CAJOBA010000267">
    <property type="protein sequence ID" value="CAF3518650.1"/>
    <property type="molecule type" value="Genomic_DNA"/>
</dbReference>
<accession>A0A813VIK6</accession>
<dbReference type="Proteomes" id="UP000681722">
    <property type="component" value="Unassembled WGS sequence"/>
</dbReference>
<dbReference type="Proteomes" id="UP000682733">
    <property type="component" value="Unassembled WGS sequence"/>
</dbReference>
<evidence type="ECO:0000313" key="4">
    <source>
        <dbReference type="EMBL" id="CAF3518650.1"/>
    </source>
</evidence>
<dbReference type="EMBL" id="CAJNOK010000267">
    <property type="protein sequence ID" value="CAF0741177.1"/>
    <property type="molecule type" value="Genomic_DNA"/>
</dbReference>
<evidence type="ECO:0000313" key="3">
    <source>
        <dbReference type="EMBL" id="CAF0838144.1"/>
    </source>
</evidence>
<keyword evidence="6" id="KW-1185">Reference proteome</keyword>
<keyword evidence="1" id="KW-0175">Coiled coil</keyword>